<evidence type="ECO:0000256" key="3">
    <source>
        <dbReference type="ARBA" id="ARBA00023172"/>
    </source>
</evidence>
<dbReference type="Proteomes" id="UP000322997">
    <property type="component" value="Unassembled WGS sequence"/>
</dbReference>
<dbReference type="Gene3D" id="1.10.150.130">
    <property type="match status" value="1"/>
</dbReference>
<dbReference type="PROSITE" id="PS51898">
    <property type="entry name" value="TYR_RECOMBINASE"/>
    <property type="match status" value="1"/>
</dbReference>
<dbReference type="InterPro" id="IPR011010">
    <property type="entry name" value="DNA_brk_join_enz"/>
</dbReference>
<keyword evidence="2 4" id="KW-0238">DNA-binding</keyword>
<dbReference type="RefSeq" id="WP_148984665.1">
    <property type="nucleotide sequence ID" value="NZ_JBNILK010000001.1"/>
</dbReference>
<dbReference type="PANTHER" id="PTHR30349">
    <property type="entry name" value="PHAGE INTEGRASE-RELATED"/>
    <property type="match status" value="1"/>
</dbReference>
<evidence type="ECO:0000313" key="8">
    <source>
        <dbReference type="Proteomes" id="UP000322997"/>
    </source>
</evidence>
<feature type="domain" description="Core-binding (CB)" evidence="6">
    <location>
        <begin position="55"/>
        <end position="135"/>
    </location>
</feature>
<dbReference type="InterPro" id="IPR050090">
    <property type="entry name" value="Tyrosine_recombinase_XerCD"/>
</dbReference>
<comment type="caution">
    <text evidence="7">The sequence shown here is derived from an EMBL/GenBank/DDBJ whole genome shotgun (WGS) entry which is preliminary data.</text>
</comment>
<protein>
    <submittedName>
        <fullName evidence="7">Site-specific integrase</fullName>
    </submittedName>
</protein>
<organism evidence="7 8">
    <name type="scientific">Rossellomorea marisflavi</name>
    <dbReference type="NCBI Taxonomy" id="189381"/>
    <lineage>
        <taxon>Bacteria</taxon>
        <taxon>Bacillati</taxon>
        <taxon>Bacillota</taxon>
        <taxon>Bacilli</taxon>
        <taxon>Bacillales</taxon>
        <taxon>Bacillaceae</taxon>
        <taxon>Rossellomorea</taxon>
    </lineage>
</organism>
<reference evidence="7 8" key="1">
    <citation type="submission" date="2019-08" db="EMBL/GenBank/DDBJ databases">
        <title>Bacillus genomes from the desert of Cuatro Cienegas, Coahuila.</title>
        <authorList>
            <person name="Olmedo-Alvarez G."/>
        </authorList>
    </citation>
    <scope>NUCLEOTIDE SEQUENCE [LARGE SCALE GENOMIC DNA]</scope>
    <source>
        <strain evidence="7 8">CH108_3D</strain>
    </source>
</reference>
<dbReference type="CDD" id="cd01189">
    <property type="entry name" value="INT_ICEBs1_C_like"/>
    <property type="match status" value="1"/>
</dbReference>
<feature type="domain" description="Tyr recombinase" evidence="5">
    <location>
        <begin position="155"/>
        <end position="348"/>
    </location>
</feature>
<dbReference type="InterPro" id="IPR010998">
    <property type="entry name" value="Integrase_recombinase_N"/>
</dbReference>
<dbReference type="EMBL" id="VTEQ01000001">
    <property type="protein sequence ID" value="TYS57006.1"/>
    <property type="molecule type" value="Genomic_DNA"/>
</dbReference>
<proteinExistence type="inferred from homology"/>
<comment type="similarity">
    <text evidence="1">Belongs to the 'phage' integrase family.</text>
</comment>
<evidence type="ECO:0000256" key="4">
    <source>
        <dbReference type="PROSITE-ProRule" id="PRU01248"/>
    </source>
</evidence>
<accession>A0A5D4S5I3</accession>
<name>A0A5D4S5I3_9BACI</name>
<dbReference type="AlphaFoldDB" id="A0A5D4S5I3"/>
<dbReference type="GO" id="GO:0015074">
    <property type="term" value="P:DNA integration"/>
    <property type="evidence" value="ECO:0007669"/>
    <property type="project" value="InterPro"/>
</dbReference>
<dbReference type="PANTHER" id="PTHR30349:SF64">
    <property type="entry name" value="PROPHAGE INTEGRASE INTD-RELATED"/>
    <property type="match status" value="1"/>
</dbReference>
<dbReference type="SUPFAM" id="SSF56349">
    <property type="entry name" value="DNA breaking-rejoining enzymes"/>
    <property type="match status" value="1"/>
</dbReference>
<dbReference type="GO" id="GO:0006310">
    <property type="term" value="P:DNA recombination"/>
    <property type="evidence" value="ECO:0007669"/>
    <property type="project" value="UniProtKB-KW"/>
</dbReference>
<evidence type="ECO:0000259" key="6">
    <source>
        <dbReference type="PROSITE" id="PS51900"/>
    </source>
</evidence>
<dbReference type="InterPro" id="IPR013762">
    <property type="entry name" value="Integrase-like_cat_sf"/>
</dbReference>
<evidence type="ECO:0000259" key="5">
    <source>
        <dbReference type="PROSITE" id="PS51898"/>
    </source>
</evidence>
<dbReference type="InterPro" id="IPR002104">
    <property type="entry name" value="Integrase_catalytic"/>
</dbReference>
<dbReference type="Pfam" id="PF00589">
    <property type="entry name" value="Phage_integrase"/>
    <property type="match status" value="1"/>
</dbReference>
<gene>
    <name evidence="7" type="ORF">FZC83_05435</name>
</gene>
<sequence>MRKGHIKERNGRFQITLDLGTDPATKKRKRHYSTHSSRQEAKDALAYLLDPSGQQTVNDFLDEWLSLTTNNLSANTVYVYGRYLKMLKDYLPLIDYRKIRRKQAEKIISELLRKYKPGTLAVMRRLLSTAYNRAITWEETDFNPFKGIRIKAEHVEREVWTPGQVAAFLSAAKERQGNPSYYVAYMIALYTGMRKSEILGLRWKNVDLTEGSIAVKEAIHNDYDKGGKFVSGTKTRASRRNIAMPGELIAVLNTHRERLGEEAEYVIVTNKLTPINQRNLTKAMYEIIRNVGHPLIRFHDFLHTHASILLANGVNVKVIQERLGHSRISTTFDTYSHVFPSQQREAADLFDRLICNPE</sequence>
<evidence type="ECO:0000256" key="2">
    <source>
        <dbReference type="ARBA" id="ARBA00023125"/>
    </source>
</evidence>
<dbReference type="PROSITE" id="PS51900">
    <property type="entry name" value="CB"/>
    <property type="match status" value="1"/>
</dbReference>
<dbReference type="Gene3D" id="1.10.443.10">
    <property type="entry name" value="Intergrase catalytic core"/>
    <property type="match status" value="1"/>
</dbReference>
<dbReference type="InterPro" id="IPR044068">
    <property type="entry name" value="CB"/>
</dbReference>
<keyword evidence="3" id="KW-0233">DNA recombination</keyword>
<evidence type="ECO:0000313" key="7">
    <source>
        <dbReference type="EMBL" id="TYS57006.1"/>
    </source>
</evidence>
<evidence type="ECO:0000256" key="1">
    <source>
        <dbReference type="ARBA" id="ARBA00008857"/>
    </source>
</evidence>
<dbReference type="GO" id="GO:0003677">
    <property type="term" value="F:DNA binding"/>
    <property type="evidence" value="ECO:0007669"/>
    <property type="project" value="UniProtKB-UniRule"/>
</dbReference>